<feature type="transmembrane region" description="Helical" evidence="6">
    <location>
        <begin position="397"/>
        <end position="415"/>
    </location>
</feature>
<dbReference type="AlphaFoldDB" id="A0A8E3MDE7"/>
<feature type="transmembrane region" description="Helical" evidence="6">
    <location>
        <begin position="119"/>
        <end position="137"/>
    </location>
</feature>
<organism evidence="7 8">
    <name type="scientific">Mergibacter septicus</name>
    <dbReference type="NCBI Taxonomy" id="221402"/>
    <lineage>
        <taxon>Bacteria</taxon>
        <taxon>Pseudomonadati</taxon>
        <taxon>Pseudomonadota</taxon>
        <taxon>Gammaproteobacteria</taxon>
        <taxon>Pasteurellales</taxon>
        <taxon>Pasteurellaceae</taxon>
        <taxon>Mergibacter</taxon>
    </lineage>
</organism>
<dbReference type="GO" id="GO:0035435">
    <property type="term" value="P:phosphate ion transmembrane transport"/>
    <property type="evidence" value="ECO:0007669"/>
    <property type="project" value="TreeGrafter"/>
</dbReference>
<dbReference type="Pfam" id="PF01384">
    <property type="entry name" value="PHO4"/>
    <property type="match status" value="1"/>
</dbReference>
<keyword evidence="2 6" id="KW-0813">Transport</keyword>
<dbReference type="GO" id="GO:0016020">
    <property type="term" value="C:membrane"/>
    <property type="evidence" value="ECO:0007669"/>
    <property type="project" value="UniProtKB-SubCell"/>
</dbReference>
<keyword evidence="5 6" id="KW-0472">Membrane</keyword>
<keyword evidence="3 6" id="KW-0812">Transmembrane</keyword>
<feature type="transmembrane region" description="Helical" evidence="6">
    <location>
        <begin position="143"/>
        <end position="164"/>
    </location>
</feature>
<keyword evidence="4 6" id="KW-1133">Transmembrane helix</keyword>
<feature type="transmembrane region" description="Helical" evidence="6">
    <location>
        <begin position="185"/>
        <end position="205"/>
    </location>
</feature>
<gene>
    <name evidence="7" type="ORF">CEP48_06150</name>
</gene>
<evidence type="ECO:0000313" key="8">
    <source>
        <dbReference type="Proteomes" id="UP000955338"/>
    </source>
</evidence>
<accession>A0A8E3MDE7</accession>
<dbReference type="GO" id="GO:0005315">
    <property type="term" value="F:phosphate transmembrane transporter activity"/>
    <property type="evidence" value="ECO:0007669"/>
    <property type="project" value="InterPro"/>
</dbReference>
<dbReference type="Proteomes" id="UP000955338">
    <property type="component" value="Chromosome"/>
</dbReference>
<dbReference type="PANTHER" id="PTHR11101">
    <property type="entry name" value="PHOSPHATE TRANSPORTER"/>
    <property type="match status" value="1"/>
</dbReference>
<feature type="transmembrane region" description="Helical" evidence="6">
    <location>
        <begin position="369"/>
        <end position="390"/>
    </location>
</feature>
<protein>
    <recommendedName>
        <fullName evidence="6">Phosphate transporter</fullName>
    </recommendedName>
</protein>
<evidence type="ECO:0000256" key="2">
    <source>
        <dbReference type="ARBA" id="ARBA00022448"/>
    </source>
</evidence>
<feature type="transmembrane region" description="Helical" evidence="6">
    <location>
        <begin position="88"/>
        <end position="107"/>
    </location>
</feature>
<feature type="transmembrane region" description="Helical" evidence="6">
    <location>
        <begin position="256"/>
        <end position="274"/>
    </location>
</feature>
<dbReference type="PANTHER" id="PTHR11101:SF80">
    <property type="entry name" value="PHOSPHATE TRANSPORTER"/>
    <property type="match status" value="1"/>
</dbReference>
<keyword evidence="6" id="KW-0592">Phosphate transport</keyword>
<evidence type="ECO:0000256" key="3">
    <source>
        <dbReference type="ARBA" id="ARBA00022692"/>
    </source>
</evidence>
<evidence type="ECO:0000256" key="5">
    <source>
        <dbReference type="ARBA" id="ARBA00023136"/>
    </source>
</evidence>
<name>A0A8E3MDE7_9PAST</name>
<evidence type="ECO:0000256" key="1">
    <source>
        <dbReference type="ARBA" id="ARBA00004141"/>
    </source>
</evidence>
<feature type="transmembrane region" description="Helical" evidence="6">
    <location>
        <begin position="6"/>
        <end position="28"/>
    </location>
</feature>
<keyword evidence="8" id="KW-1185">Reference proteome</keyword>
<evidence type="ECO:0000256" key="6">
    <source>
        <dbReference type="RuleBase" id="RU363058"/>
    </source>
</evidence>
<comment type="similarity">
    <text evidence="6">Belongs to the inorganic phosphate transporter (PiT) (TC 2.A.20) family.</text>
</comment>
<feature type="transmembrane region" description="Helical" evidence="6">
    <location>
        <begin position="49"/>
        <end position="68"/>
    </location>
</feature>
<proteinExistence type="inferred from homology"/>
<reference evidence="7" key="1">
    <citation type="submission" date="2017-06" db="EMBL/GenBank/DDBJ databases">
        <title>Genome sequencing of pathogenic and non-pathogenic strains within Bisgaard taxon 40.</title>
        <authorList>
            <person name="Ladner J.T."/>
            <person name="Lovett S.P."/>
            <person name="Koroleva G."/>
            <person name="Lorch J.M."/>
        </authorList>
    </citation>
    <scope>NUCLEOTIDE SEQUENCE</scope>
    <source>
        <strain evidence="7">27576-1-I1</strain>
    </source>
</reference>
<feature type="transmembrane region" description="Helical" evidence="6">
    <location>
        <begin position="303"/>
        <end position="322"/>
    </location>
</feature>
<sequence>MDIISQYGTILVLVTAFFGLLMAFGIGANDVSNAMGTSVGSGAITTKQAIIIAIIFEFAGAYLVGGEVTETIKNSVVDPSLFSSQPDTLVLGMMSSLLSAGIWLLIASKMGWPVSTTHSIIGALIGFACVTVGVYAVDWGSVGSIVGSWFITPVIAGFIAYSIFISTQKLIFDTETPSLNAKKYAPFYMGLTLFIISIVTIKKGLKHVGLNLTGTETLLISLGISLAAAILCWGYLRSDRFQQSSDTHSFGSVEKVFNVLMLITACAMAFAHGSNDVANAIGPLSAVVSIVEHGGVITSKTMLAWWILPLGALGIVLGLAIMGYKVMGTIGTGITDLTPSRGFSAQFAAATTVVIASGTGLPISTTQTLVGAVLGVGFARGIAALNLTVIRNIISSWVVTLPAGAVFAIIFYYILRCFFGA</sequence>
<evidence type="ECO:0000256" key="4">
    <source>
        <dbReference type="ARBA" id="ARBA00022989"/>
    </source>
</evidence>
<evidence type="ECO:0000313" key="7">
    <source>
        <dbReference type="EMBL" id="QDJ15035.1"/>
    </source>
</evidence>
<feature type="transmembrane region" description="Helical" evidence="6">
    <location>
        <begin position="217"/>
        <end position="236"/>
    </location>
</feature>
<dbReference type="RefSeq" id="WP_261920444.1">
    <property type="nucleotide sequence ID" value="NZ_CP022010.1"/>
</dbReference>
<dbReference type="InterPro" id="IPR001204">
    <property type="entry name" value="Phos_transporter"/>
</dbReference>
<feature type="transmembrane region" description="Helical" evidence="6">
    <location>
        <begin position="343"/>
        <end position="363"/>
    </location>
</feature>
<dbReference type="EMBL" id="CP022011">
    <property type="protein sequence ID" value="QDJ15035.1"/>
    <property type="molecule type" value="Genomic_DNA"/>
</dbReference>
<comment type="subcellular location">
    <subcellularLocation>
        <location evidence="1 6">Membrane</location>
        <topology evidence="1 6">Multi-pass membrane protein</topology>
    </subcellularLocation>
</comment>